<keyword evidence="1" id="KW-0812">Transmembrane</keyword>
<feature type="transmembrane region" description="Helical" evidence="1">
    <location>
        <begin position="50"/>
        <end position="69"/>
    </location>
</feature>
<organism evidence="2">
    <name type="scientific">marine metagenome</name>
    <dbReference type="NCBI Taxonomy" id="408172"/>
    <lineage>
        <taxon>unclassified sequences</taxon>
        <taxon>metagenomes</taxon>
        <taxon>ecological metagenomes</taxon>
    </lineage>
</organism>
<feature type="transmembrane region" description="Helical" evidence="1">
    <location>
        <begin position="81"/>
        <end position="97"/>
    </location>
</feature>
<reference evidence="2" key="1">
    <citation type="submission" date="2018-05" db="EMBL/GenBank/DDBJ databases">
        <authorList>
            <person name="Lanie J.A."/>
            <person name="Ng W.-L."/>
            <person name="Kazmierczak K.M."/>
            <person name="Andrzejewski T.M."/>
            <person name="Davidsen T.M."/>
            <person name="Wayne K.J."/>
            <person name="Tettelin H."/>
            <person name="Glass J.I."/>
            <person name="Rusch D."/>
            <person name="Podicherti R."/>
            <person name="Tsui H.-C.T."/>
            <person name="Winkler M.E."/>
        </authorList>
    </citation>
    <scope>NUCLEOTIDE SEQUENCE</scope>
</reference>
<sequence>MLKNTLNDNDFGKRDQRGNWLPIEKLAVNPKYLTPFQPLKFIFNIIKNKFTGIMGYIFWGIVIVSWFFLTPSFDTMKNFEASWIAFIFLRNLTFILLL</sequence>
<evidence type="ECO:0000313" key="2">
    <source>
        <dbReference type="EMBL" id="SVD99532.1"/>
    </source>
</evidence>
<evidence type="ECO:0000256" key="1">
    <source>
        <dbReference type="SAM" id="Phobius"/>
    </source>
</evidence>
<name>A0A382ZVM4_9ZZZZ</name>
<keyword evidence="1" id="KW-1133">Transmembrane helix</keyword>
<proteinExistence type="predicted"/>
<accession>A0A382ZVM4</accession>
<protein>
    <submittedName>
        <fullName evidence="2">Uncharacterized protein</fullName>
    </submittedName>
</protein>
<feature type="non-terminal residue" evidence="2">
    <location>
        <position position="98"/>
    </location>
</feature>
<dbReference type="EMBL" id="UINC01187026">
    <property type="protein sequence ID" value="SVD99532.1"/>
    <property type="molecule type" value="Genomic_DNA"/>
</dbReference>
<keyword evidence="1" id="KW-0472">Membrane</keyword>
<gene>
    <name evidence="2" type="ORF">METZ01_LOCUS452386</name>
</gene>
<dbReference type="AlphaFoldDB" id="A0A382ZVM4"/>